<evidence type="ECO:0000313" key="2">
    <source>
        <dbReference type="EMBL" id="CAF1444980.1"/>
    </source>
</evidence>
<evidence type="ECO:0000256" key="1">
    <source>
        <dbReference type="SAM" id="Coils"/>
    </source>
</evidence>
<comment type="caution">
    <text evidence="2">The sequence shown here is derived from an EMBL/GenBank/DDBJ whole genome shotgun (WGS) entry which is preliminary data.</text>
</comment>
<evidence type="ECO:0000313" key="3">
    <source>
        <dbReference type="Proteomes" id="UP000663828"/>
    </source>
</evidence>
<proteinExistence type="predicted"/>
<name>A0A815P6K8_ADIRI</name>
<dbReference type="AlphaFoldDB" id="A0A815P6K8"/>
<keyword evidence="1" id="KW-0175">Coiled coil</keyword>
<feature type="coiled-coil region" evidence="1">
    <location>
        <begin position="123"/>
        <end position="167"/>
    </location>
</feature>
<keyword evidence="3" id="KW-1185">Reference proteome</keyword>
<gene>
    <name evidence="2" type="ORF">XAT740_LOCUS36536</name>
</gene>
<accession>A0A815P6K8</accession>
<reference evidence="2" key="1">
    <citation type="submission" date="2021-02" db="EMBL/GenBank/DDBJ databases">
        <authorList>
            <person name="Nowell W R."/>
        </authorList>
    </citation>
    <scope>NUCLEOTIDE SEQUENCE</scope>
</reference>
<sequence length="291" mass="34186">MATARNLCQHSDIDGTQCASNDYISCPHCQLQLCLKHLNYHQELLRSDLLDLTDQIDEVHCNLNNLIFDSTNYRQELFEQLDQWYRERIDYVNRLYLEKKQELHMLCTQAYTEFEMYKDKKNKQLKENLLKQLQKVLKQKQVNIDDLNEMKMKLNNIERGLNELKYLLIDVYPDNTMMNIHFVKRRYIEAAKPSFDIDDDDNQWDTDDDDGVNENMKSSDDIQIIEQMSTPPDIILLPSPKTTPSSSCSSTTIIKKEPLKFIIKRLQQPTASTKVKYKLHTVATSPSVLRT</sequence>
<dbReference type="EMBL" id="CAJNOR010003758">
    <property type="protein sequence ID" value="CAF1444980.1"/>
    <property type="molecule type" value="Genomic_DNA"/>
</dbReference>
<protein>
    <submittedName>
        <fullName evidence="2">Uncharacterized protein</fullName>
    </submittedName>
</protein>
<dbReference type="Proteomes" id="UP000663828">
    <property type="component" value="Unassembled WGS sequence"/>
</dbReference>
<organism evidence="2 3">
    <name type="scientific">Adineta ricciae</name>
    <name type="common">Rotifer</name>
    <dbReference type="NCBI Taxonomy" id="249248"/>
    <lineage>
        <taxon>Eukaryota</taxon>
        <taxon>Metazoa</taxon>
        <taxon>Spiralia</taxon>
        <taxon>Gnathifera</taxon>
        <taxon>Rotifera</taxon>
        <taxon>Eurotatoria</taxon>
        <taxon>Bdelloidea</taxon>
        <taxon>Adinetida</taxon>
        <taxon>Adinetidae</taxon>
        <taxon>Adineta</taxon>
    </lineage>
</organism>